<dbReference type="Gene3D" id="3.40.50.300">
    <property type="entry name" value="P-loop containing nucleotide triphosphate hydrolases"/>
    <property type="match status" value="2"/>
</dbReference>
<dbReference type="InterPro" id="IPR041679">
    <property type="entry name" value="DNA2/NAM7-like_C"/>
</dbReference>
<evidence type="ECO:0000313" key="10">
    <source>
        <dbReference type="Proteomes" id="UP000002892"/>
    </source>
</evidence>
<keyword evidence="4" id="KW-0347">Helicase</keyword>
<dbReference type="InterPro" id="IPR050534">
    <property type="entry name" value="Coronavir_polyprotein_1ab"/>
</dbReference>
<dbReference type="Pfam" id="PF13087">
    <property type="entry name" value="AAA_12"/>
    <property type="match status" value="1"/>
</dbReference>
<dbReference type="GO" id="GO:0043139">
    <property type="term" value="F:5'-3' DNA helicase activity"/>
    <property type="evidence" value="ECO:0007669"/>
    <property type="project" value="TreeGrafter"/>
</dbReference>
<evidence type="ECO:0000313" key="9">
    <source>
        <dbReference type="EMBL" id="AFM40956.1"/>
    </source>
</evidence>
<gene>
    <name evidence="9" type="ordered locus">Desaci_1980</name>
</gene>
<feature type="coiled-coil region" evidence="6">
    <location>
        <begin position="623"/>
        <end position="657"/>
    </location>
</feature>
<dbReference type="InterPro" id="IPR041677">
    <property type="entry name" value="DNA2/NAM7_AAA_11"/>
</dbReference>
<feature type="domain" description="DNA2/NAM7 helicase helicase" evidence="7">
    <location>
        <begin position="315"/>
        <end position="576"/>
    </location>
</feature>
<feature type="domain" description="DNA2/NAM7 helicase-like C-terminal" evidence="8">
    <location>
        <begin position="914"/>
        <end position="1046"/>
    </location>
</feature>
<dbReference type="eggNOG" id="COG1112">
    <property type="taxonomic scope" value="Bacteria"/>
</dbReference>
<organism evidence="9 10">
    <name type="scientific">Desulfosporosinus acidiphilus (strain DSM 22704 / JCM 16185 / SJ4)</name>
    <dbReference type="NCBI Taxonomy" id="646529"/>
    <lineage>
        <taxon>Bacteria</taxon>
        <taxon>Bacillati</taxon>
        <taxon>Bacillota</taxon>
        <taxon>Clostridia</taxon>
        <taxon>Eubacteriales</taxon>
        <taxon>Desulfitobacteriaceae</taxon>
        <taxon>Desulfosporosinus</taxon>
    </lineage>
</organism>
<evidence type="ECO:0000256" key="3">
    <source>
        <dbReference type="ARBA" id="ARBA00022801"/>
    </source>
</evidence>
<dbReference type="KEGG" id="dai:Desaci_1980"/>
<dbReference type="RefSeq" id="WP_014826961.1">
    <property type="nucleotide sequence ID" value="NC_018068.1"/>
</dbReference>
<dbReference type="GO" id="GO:0016787">
    <property type="term" value="F:hydrolase activity"/>
    <property type="evidence" value="ECO:0007669"/>
    <property type="project" value="UniProtKB-KW"/>
</dbReference>
<dbReference type="STRING" id="646529.Desaci_1980"/>
<keyword evidence="2" id="KW-0547">Nucleotide-binding</keyword>
<dbReference type="HOGENOM" id="CLU_004155_0_1_9"/>
<dbReference type="AlphaFoldDB" id="I4D582"/>
<proteinExistence type="inferred from homology"/>
<keyword evidence="6" id="KW-0175">Coiled coil</keyword>
<keyword evidence="3" id="KW-0378">Hydrolase</keyword>
<sequence>MDIRTLQYWHKLEHFNPYSLQEQHNENIKTFSILRAELFPNFRDPVIKPGKVIRYYNVYFGIFKIDGALKALEKGMGKKMRFRDTGDDESCFCSFSLDTQGIFNPDSFRVSSFPWAIHRVRDGKIVMDEWDQAFHSFETSMFLYLKDNNETMTYDFLLKARNYFASYLNWELDFSDVWLRIDMVIGDKQDPEENKAIADGAGDEIVEQAEPDTQADDEETDAQIKQNDLFNSFFVRDLERIIADVSKNESVCGESFRNFLEHGARNRIDIEHSPDVLLELMAPRNLPKGRWPSDYGSRFMQQVNVNAFLADTIYEQPLFSVNGPPGTGKTTLLKDIIAAIVVNRANAMCNLATPDDAFAEEICQIETKTNKGLYINHVFELKPEIRRYGILVTSNNNGAVENITHSLPSIVEIPKEYNLEEYQYFSEVSDLLFGEGKTWALNAAALGNRKNCTRFVESFWPLNKDSKDAVRYDLNKMLRERIKKISKQDWDRSKARFQAALVEFDKEYVQIESIYKHVLKYRQLQVDLQDVDKEIGKVKTSENAISEQLTFQKQELERLQQEIGRCRTSLEEMRKSDPLLIIKSLFWRSRWCNTYRDLQRQLQSCVMHQQKQNKVVIEIEQAKQILKINIESLGQKRVNLESELAVEREKLEQFRAKTSSHFRVDEYFFGNANEELSKTSPWGYSDLNRLRETLFLEALQLHKAFVENSKLLRDNLDAFAKLMRRQIPAIKAKTAASALLQSFFLIVPVVSTTFASVGSFLKDIPPEDIGYLFIDEAGQAMPQSAAGAIWRAKKVIAVGDPLQIEPVVTLHDSVIDALGRYYSQDIIITDKFTSVQSLSDLANRLGGFRTLEEPDDLWIGAPLIVHNRCQPKVFKISNEIAYNNKMIYASKKRDYAECTWLHVCGNSRNGHYVPEQTKEILPIIKKCFKEYADKNDPSQKYPSLFLISPFRSVRAGLATFFRNNLYGELEQMGIAVNTHVVRAWISNCIGTIHTFQGKQADTVVLCLGVDSGGKGEGAVQWACQRPNILNVAVTRAQGNLYIVGDRSVWGNRDYFETALTYCT</sequence>
<dbReference type="PANTHER" id="PTHR43788">
    <property type="entry name" value="DNA2/NAM7 HELICASE FAMILY MEMBER"/>
    <property type="match status" value="1"/>
</dbReference>
<evidence type="ECO:0000259" key="7">
    <source>
        <dbReference type="Pfam" id="PF13086"/>
    </source>
</evidence>
<keyword evidence="10" id="KW-1185">Reference proteome</keyword>
<evidence type="ECO:0000256" key="5">
    <source>
        <dbReference type="ARBA" id="ARBA00022840"/>
    </source>
</evidence>
<evidence type="ECO:0000256" key="4">
    <source>
        <dbReference type="ARBA" id="ARBA00022806"/>
    </source>
</evidence>
<evidence type="ECO:0000256" key="6">
    <source>
        <dbReference type="SAM" id="Coils"/>
    </source>
</evidence>
<dbReference type="Proteomes" id="UP000002892">
    <property type="component" value="Chromosome"/>
</dbReference>
<dbReference type="GO" id="GO:0005524">
    <property type="term" value="F:ATP binding"/>
    <property type="evidence" value="ECO:0007669"/>
    <property type="project" value="UniProtKB-KW"/>
</dbReference>
<keyword evidence="5" id="KW-0067">ATP-binding</keyword>
<dbReference type="Pfam" id="PF13086">
    <property type="entry name" value="AAA_11"/>
    <property type="match status" value="2"/>
</dbReference>
<comment type="similarity">
    <text evidence="1">Belongs to the DNA2/NAM7 helicase family.</text>
</comment>
<evidence type="ECO:0008006" key="11">
    <source>
        <dbReference type="Google" id="ProtNLM"/>
    </source>
</evidence>
<protein>
    <recommendedName>
        <fullName evidence="11">DNA2/NAM7 helicase-like C-terminal domain-containing protein</fullName>
    </recommendedName>
</protein>
<dbReference type="OrthoDB" id="9757917at2"/>
<dbReference type="PANTHER" id="PTHR43788:SF8">
    <property type="entry name" value="DNA-BINDING PROTEIN SMUBP-2"/>
    <property type="match status" value="1"/>
</dbReference>
<reference evidence="9 10" key="1">
    <citation type="journal article" date="2012" name="J. Bacteriol.">
        <title>Complete genome sequences of Desulfosporosinus orientis DSM765T, Desulfosporosinus youngiae DSM17734T, Desulfosporosinus meridiei DSM13257T, and Desulfosporosinus acidiphilus DSM22704T.</title>
        <authorList>
            <person name="Pester M."/>
            <person name="Brambilla E."/>
            <person name="Alazard D."/>
            <person name="Rattei T."/>
            <person name="Weinmaier T."/>
            <person name="Han J."/>
            <person name="Lucas S."/>
            <person name="Lapidus A."/>
            <person name="Cheng J.F."/>
            <person name="Goodwin L."/>
            <person name="Pitluck S."/>
            <person name="Peters L."/>
            <person name="Ovchinnikova G."/>
            <person name="Teshima H."/>
            <person name="Detter J.C."/>
            <person name="Han C.S."/>
            <person name="Tapia R."/>
            <person name="Land M.L."/>
            <person name="Hauser L."/>
            <person name="Kyrpides N.C."/>
            <person name="Ivanova N.N."/>
            <person name="Pagani I."/>
            <person name="Huntmann M."/>
            <person name="Wei C.L."/>
            <person name="Davenport K.W."/>
            <person name="Daligault H."/>
            <person name="Chain P.S."/>
            <person name="Chen A."/>
            <person name="Mavromatis K."/>
            <person name="Markowitz V."/>
            <person name="Szeto E."/>
            <person name="Mikhailova N."/>
            <person name="Pati A."/>
            <person name="Wagner M."/>
            <person name="Woyke T."/>
            <person name="Ollivier B."/>
            <person name="Klenk H.P."/>
            <person name="Spring S."/>
            <person name="Loy A."/>
        </authorList>
    </citation>
    <scope>NUCLEOTIDE SEQUENCE [LARGE SCALE GENOMIC DNA]</scope>
    <source>
        <strain evidence="10">DSM 22704 / JCM 16185 / SJ4</strain>
    </source>
</reference>
<name>I4D582_DESAJ</name>
<evidence type="ECO:0000256" key="2">
    <source>
        <dbReference type="ARBA" id="ARBA00022741"/>
    </source>
</evidence>
<evidence type="ECO:0000256" key="1">
    <source>
        <dbReference type="ARBA" id="ARBA00007913"/>
    </source>
</evidence>
<feature type="coiled-coil region" evidence="6">
    <location>
        <begin position="542"/>
        <end position="576"/>
    </location>
</feature>
<dbReference type="SUPFAM" id="SSF52540">
    <property type="entry name" value="P-loop containing nucleoside triphosphate hydrolases"/>
    <property type="match status" value="1"/>
</dbReference>
<evidence type="ECO:0000259" key="8">
    <source>
        <dbReference type="Pfam" id="PF13087"/>
    </source>
</evidence>
<accession>I4D582</accession>
<dbReference type="EMBL" id="CP003639">
    <property type="protein sequence ID" value="AFM40956.1"/>
    <property type="molecule type" value="Genomic_DNA"/>
</dbReference>
<feature type="domain" description="DNA2/NAM7 helicase helicase" evidence="7">
    <location>
        <begin position="616"/>
        <end position="808"/>
    </location>
</feature>
<dbReference type="InterPro" id="IPR027417">
    <property type="entry name" value="P-loop_NTPase"/>
</dbReference>